<dbReference type="CDD" id="cd02440">
    <property type="entry name" value="AdoMet_MTases"/>
    <property type="match status" value="1"/>
</dbReference>
<proteinExistence type="predicted"/>
<evidence type="ECO:0000313" key="2">
    <source>
        <dbReference type="EMBL" id="CAB4953066.1"/>
    </source>
</evidence>
<dbReference type="InterPro" id="IPR029063">
    <property type="entry name" value="SAM-dependent_MTases_sf"/>
</dbReference>
<feature type="domain" description="Methyltransferase" evidence="1">
    <location>
        <begin position="40"/>
        <end position="129"/>
    </location>
</feature>
<evidence type="ECO:0000259" key="1">
    <source>
        <dbReference type="Pfam" id="PF13649"/>
    </source>
</evidence>
<dbReference type="PANTHER" id="PTHR43464">
    <property type="entry name" value="METHYLTRANSFERASE"/>
    <property type="match status" value="1"/>
</dbReference>
<dbReference type="Gene3D" id="3.40.50.150">
    <property type="entry name" value="Vaccinia Virus protein VP39"/>
    <property type="match status" value="1"/>
</dbReference>
<accession>A0A6J7KB78</accession>
<dbReference type="Pfam" id="PF13649">
    <property type="entry name" value="Methyltransf_25"/>
    <property type="match status" value="1"/>
</dbReference>
<reference evidence="2" key="1">
    <citation type="submission" date="2020-05" db="EMBL/GenBank/DDBJ databases">
        <authorList>
            <person name="Chiriac C."/>
            <person name="Salcher M."/>
            <person name="Ghai R."/>
            <person name="Kavagutti S V."/>
        </authorList>
    </citation>
    <scope>NUCLEOTIDE SEQUENCE</scope>
</reference>
<sequence>MYDQHTEIYDQVHTFKDYASEVQLLLGLIDRLHPTARTLLDVACGTGMHLELLQGRFEVSGLDIHPALLAQAAERVPGVPLHAGDMESFNLEQTFDVVTCLFGSVSFLVTPARLARALASMAHHVAPGGLLIVEPWLTPANYWRNNIKLDVSESDEGKIARMYVGREEGGVVTNEEHFLIGTPAGVTHIVETNLQGLFDEIEFTGPLAGTGLDLVEHDPVGLEGYGLYVAQRPPS</sequence>
<dbReference type="GO" id="GO:0008168">
    <property type="term" value="F:methyltransferase activity"/>
    <property type="evidence" value="ECO:0007669"/>
    <property type="project" value="TreeGrafter"/>
</dbReference>
<name>A0A6J7KB78_9ZZZZ</name>
<dbReference type="EMBL" id="CAFBNF010000187">
    <property type="protein sequence ID" value="CAB4953066.1"/>
    <property type="molecule type" value="Genomic_DNA"/>
</dbReference>
<dbReference type="PANTHER" id="PTHR43464:SF75">
    <property type="entry name" value="METHYLTRANSFERASE TYPE 11"/>
    <property type="match status" value="1"/>
</dbReference>
<protein>
    <submittedName>
        <fullName evidence="2">Unannotated protein</fullName>
    </submittedName>
</protein>
<dbReference type="AlphaFoldDB" id="A0A6J7KB78"/>
<organism evidence="2">
    <name type="scientific">freshwater metagenome</name>
    <dbReference type="NCBI Taxonomy" id="449393"/>
    <lineage>
        <taxon>unclassified sequences</taxon>
        <taxon>metagenomes</taxon>
        <taxon>ecological metagenomes</taxon>
    </lineage>
</organism>
<dbReference type="Gene3D" id="2.20.130.10">
    <property type="entry name" value="CAC2371-like domains"/>
    <property type="match status" value="1"/>
</dbReference>
<dbReference type="InterPro" id="IPR041698">
    <property type="entry name" value="Methyltransf_25"/>
</dbReference>
<dbReference type="SUPFAM" id="SSF53335">
    <property type="entry name" value="S-adenosyl-L-methionine-dependent methyltransferases"/>
    <property type="match status" value="1"/>
</dbReference>
<gene>
    <name evidence="2" type="ORF">UFOPK3773_01523</name>
</gene>